<organism evidence="4">
    <name type="scientific">Methylobacterium bullatum</name>
    <dbReference type="NCBI Taxonomy" id="570505"/>
    <lineage>
        <taxon>Bacteria</taxon>
        <taxon>Pseudomonadati</taxon>
        <taxon>Pseudomonadota</taxon>
        <taxon>Alphaproteobacteria</taxon>
        <taxon>Hyphomicrobiales</taxon>
        <taxon>Methylobacteriaceae</taxon>
        <taxon>Methylobacterium</taxon>
    </lineage>
</organism>
<dbReference type="Pfam" id="PF20703">
    <property type="entry name" value="nSTAND1"/>
    <property type="match status" value="1"/>
</dbReference>
<dbReference type="InterPro" id="IPR049052">
    <property type="entry name" value="nSTAND1"/>
</dbReference>
<keyword evidence="2" id="KW-0472">Membrane</keyword>
<dbReference type="SUPFAM" id="SSF52540">
    <property type="entry name" value="P-loop containing nucleoside triphosphate hydrolases"/>
    <property type="match status" value="1"/>
</dbReference>
<evidence type="ECO:0000313" key="4">
    <source>
        <dbReference type="EMBL" id="CAA2105395.1"/>
    </source>
</evidence>
<keyword evidence="2" id="KW-0812">Transmembrane</keyword>
<accession>A0A679IZJ8</accession>
<feature type="transmembrane region" description="Helical" evidence="2">
    <location>
        <begin position="637"/>
        <end position="661"/>
    </location>
</feature>
<proteinExistence type="predicted"/>
<dbReference type="EMBL" id="LR743504">
    <property type="protein sequence ID" value="CAA2105395.1"/>
    <property type="molecule type" value="Genomic_DNA"/>
</dbReference>
<evidence type="ECO:0000256" key="2">
    <source>
        <dbReference type="SAM" id="Phobius"/>
    </source>
</evidence>
<gene>
    <name evidence="4" type="ORF">MBUL_03171</name>
</gene>
<dbReference type="AlphaFoldDB" id="A0A679IZJ8"/>
<dbReference type="InterPro" id="IPR027417">
    <property type="entry name" value="P-loop_NTPase"/>
</dbReference>
<feature type="domain" description="Novel STAND NTPase 1" evidence="3">
    <location>
        <begin position="43"/>
        <end position="548"/>
    </location>
</feature>
<evidence type="ECO:0000256" key="1">
    <source>
        <dbReference type="SAM" id="MobiDB-lite"/>
    </source>
</evidence>
<keyword evidence="2" id="KW-1133">Transmembrane helix</keyword>
<sequence length="1082" mass="120366">MSAESQEDGVGAKTLNEPDGTSETAQGSAGVASDVHHICGLRPYPGLRSFRQDEATLFFGRDKQVRQLREILAERNLLAVLGGSGSGKSSLVRAGLLPKLNSTNPIPGRSGAWYVVECRPRTDPSKELFDAIFQQIFLPVLDLCRQDVNAADAAPDRRLRAVSAALAIEPPLKPGDDVERLCRERLREALFSGDAIDVGGIFDFADSTLVRLDERLAGGPRSGRANLLILIDQFEEVFSLPDGSRESGLQLVMSLLTNIQTFKPFNLFLILTMRNEWLHRCSEFPGVPEALNGSTYLVDLLAGPDITRAIVAPARSALRSAGFKPGSDEFAPYTPKAIAQLRNAFEATDVPHAADQLPLLQHVLPIVWDNAAKDWSTSSKTKQLTIGSKHLKKVPGWESPTPLSACLNAHADTVLAEAIRAAVAATGDMVLSESDAGHLIQAALCRLAIRDEKGVIRRKFATLDQMLADSGILERQPAQREQLRAALAAALATFRSATLLNSASTSDGEQFDVNHEALVRNWATYSSWVDDVNRTKIWLTEINAKIEESAKLSSDANVWRRALALLQDVIAAESLKAAADEVGTEAADMLTRDVFGSNAPFSKRWTQSVLNDERSHEAIQSQIRKARQYRGNFWNRWRILTIVAGLTIAVLFLGILVQLSLERSKQEIVRTEENYIKQATFMLEAQKTALEKHEDDSDDINSHVEALRDLTIQMKKRPLDSRLSKYAEDSLSQLNQNLRLSLSRGLWLKINQEPSSKRGRKAVCGVTSSGNDWILPIDGVVWARDPNSPDRWSPKFENYTKASGTVNIRFADHWPSGSIICSSPEGDWQFMWITGAIDFTTQRLSRFSPVIRRVERTLRQRDSENKIDMLVELAEQREIRDELSRNYRPELYADVGHIHEKIFNGILLDDDVTFHRGEHTTSFSFRLTNGKIATFWTVSGVIDAEEQGSEGVSHSIQWQPCNKRPSDRNEEFACDLSGNLGKNYRYKASIELVKPSIESFVECDRPGAACPMTLKIELMDRKSEQVQKIVISRSWSRQIVMGAGTDDGHILLKDADDKIWSYLIDPTRVADLSGQLLQAPKK</sequence>
<reference evidence="4" key="1">
    <citation type="submission" date="2019-12" db="EMBL/GenBank/DDBJ databases">
        <authorList>
            <person name="Cremers G."/>
        </authorList>
    </citation>
    <scope>NUCLEOTIDE SEQUENCE</scope>
    <source>
        <strain evidence="4">Mbul1</strain>
    </source>
</reference>
<evidence type="ECO:0000259" key="3">
    <source>
        <dbReference type="Pfam" id="PF20703"/>
    </source>
</evidence>
<dbReference type="Gene3D" id="3.40.50.300">
    <property type="entry name" value="P-loop containing nucleotide triphosphate hydrolases"/>
    <property type="match status" value="1"/>
</dbReference>
<feature type="region of interest" description="Disordered" evidence="1">
    <location>
        <begin position="1"/>
        <end position="29"/>
    </location>
</feature>
<name>A0A679IZJ8_9HYPH</name>
<protein>
    <recommendedName>
        <fullName evidence="3">Novel STAND NTPase 1 domain-containing protein</fullName>
    </recommendedName>
</protein>